<name>A0AA91PY12_CLALS</name>
<feature type="compositionally biased region" description="Low complexity" evidence="1">
    <location>
        <begin position="236"/>
        <end position="245"/>
    </location>
</feature>
<accession>A0AA91PY12</accession>
<dbReference type="GO" id="GO:0005737">
    <property type="term" value="C:cytoplasm"/>
    <property type="evidence" value="ECO:0007669"/>
    <property type="project" value="TreeGrafter"/>
</dbReference>
<feature type="region of interest" description="Disordered" evidence="1">
    <location>
        <begin position="197"/>
        <end position="283"/>
    </location>
</feature>
<feature type="compositionally biased region" description="Basic and acidic residues" evidence="1">
    <location>
        <begin position="220"/>
        <end position="235"/>
    </location>
</feature>
<dbReference type="InterPro" id="IPR021569">
    <property type="entry name" value="TUG-UBL1"/>
</dbReference>
<dbReference type="Proteomes" id="UP000195602">
    <property type="component" value="Unassembled WGS sequence"/>
</dbReference>
<evidence type="ECO:0000256" key="1">
    <source>
        <dbReference type="SAM" id="MobiDB-lite"/>
    </source>
</evidence>
<proteinExistence type="predicted"/>
<comment type="caution">
    <text evidence="3">The sequence shown here is derived from an EMBL/GenBank/DDBJ whole genome shotgun (WGS) entry which is preliminary data.</text>
</comment>
<dbReference type="AlphaFoldDB" id="A0AA91PY12"/>
<feature type="compositionally biased region" description="Polar residues" evidence="1">
    <location>
        <begin position="246"/>
        <end position="257"/>
    </location>
</feature>
<feature type="compositionally biased region" description="Basic and acidic residues" evidence="1">
    <location>
        <begin position="197"/>
        <end position="210"/>
    </location>
</feature>
<dbReference type="Pfam" id="PF11470">
    <property type="entry name" value="TUG-UBL1"/>
    <property type="match status" value="1"/>
</dbReference>
<gene>
    <name evidence="3" type="ORF">A9F13_14g00748</name>
</gene>
<dbReference type="InterPro" id="IPR029071">
    <property type="entry name" value="Ubiquitin-like_domsf"/>
</dbReference>
<dbReference type="EMBL" id="LYUB02000014">
    <property type="protein sequence ID" value="OVF07242.1"/>
    <property type="molecule type" value="Genomic_DNA"/>
</dbReference>
<feature type="domain" description="TUG ubiquitin-like" evidence="2">
    <location>
        <begin position="7"/>
        <end position="70"/>
    </location>
</feature>
<organism evidence="3 4">
    <name type="scientific">Clavispora lusitaniae</name>
    <name type="common">Candida lusitaniae</name>
    <dbReference type="NCBI Taxonomy" id="36911"/>
    <lineage>
        <taxon>Eukaryota</taxon>
        <taxon>Fungi</taxon>
        <taxon>Dikarya</taxon>
        <taxon>Ascomycota</taxon>
        <taxon>Saccharomycotina</taxon>
        <taxon>Pichiomycetes</taxon>
        <taxon>Metschnikowiaceae</taxon>
        <taxon>Clavispora</taxon>
    </lineage>
</organism>
<feature type="region of interest" description="Disordered" evidence="1">
    <location>
        <begin position="460"/>
        <end position="498"/>
    </location>
</feature>
<dbReference type="GO" id="GO:0006886">
    <property type="term" value="P:intracellular protein transport"/>
    <property type="evidence" value="ECO:0007669"/>
    <property type="project" value="TreeGrafter"/>
</dbReference>
<dbReference type="GO" id="GO:0005634">
    <property type="term" value="C:nucleus"/>
    <property type="evidence" value="ECO:0007669"/>
    <property type="project" value="TreeGrafter"/>
</dbReference>
<protein>
    <recommendedName>
        <fullName evidence="2">TUG ubiquitin-like domain-containing protein</fullName>
    </recommendedName>
</protein>
<sequence length="498" mass="55665">MSFTCHVSYQNVSKKIQCPNTHTVNQLIELSLAKFNLSSSFGELSSGGKKLDALLPIRYTNLVNNAKLTLTVSKGNAEVNLKIVGTIELKQITSMMKVPPSITAAELVLQFATLNNIEIDLASKHVSLSVLQTAVDNISHEFDKTTLKSLLGTSSSAMIRLVVEDKSKHAAKKKLQEEQSKLRAQLEEKKRQARLLEKEQNDAKEPEPTVHKTVTTEPVSKPKSDQIDHPEEKSSPSEGPSNSLSNTIVPDETNSANKKGEDLMQTDPVKTTPGASDGNSERNARSYVLSNDTEDTVYVPHKKLEVYENPEDDYNMTTAQAETYLNIIKSMQTRPKKKNEAKSPTHYAIRLRFPDRSLVQLHIEDPSTKLGQLMKKIDSYIDPKFINSYRIKNGTPPFREIKFGFQENGTALNKHPDFQQEKVLLIWEPASSHQPGPYLVQGVNTKDVSQLSTVMLETHRGELEEDTSATGKSVKGTSDEKPKLKTKLNKSMPKWFRP</sequence>
<evidence type="ECO:0000313" key="3">
    <source>
        <dbReference type="EMBL" id="OVF07242.1"/>
    </source>
</evidence>
<evidence type="ECO:0000259" key="2">
    <source>
        <dbReference type="Pfam" id="PF11470"/>
    </source>
</evidence>
<dbReference type="SUPFAM" id="SSF54236">
    <property type="entry name" value="Ubiquitin-like"/>
    <property type="match status" value="1"/>
</dbReference>
<dbReference type="PANTHER" id="PTHR46467:SF1">
    <property type="entry name" value="TETHER CONTAINING UBX DOMAIN FOR GLUT4"/>
    <property type="match status" value="1"/>
</dbReference>
<evidence type="ECO:0000313" key="4">
    <source>
        <dbReference type="Proteomes" id="UP000195602"/>
    </source>
</evidence>
<dbReference type="Gene3D" id="3.10.20.90">
    <property type="entry name" value="Phosphatidylinositol 3-kinase Catalytic Subunit, Chain A, domain 1"/>
    <property type="match status" value="1"/>
</dbReference>
<dbReference type="KEGG" id="clus:A9F13_14g00748"/>
<dbReference type="GO" id="GO:0012506">
    <property type="term" value="C:vesicle membrane"/>
    <property type="evidence" value="ECO:0007669"/>
    <property type="project" value="TreeGrafter"/>
</dbReference>
<dbReference type="PANTHER" id="PTHR46467">
    <property type="entry name" value="TETHER CONTAINING UBX DOMAIN FOR GLUT4"/>
    <property type="match status" value="1"/>
</dbReference>
<reference evidence="3 4" key="1">
    <citation type="submission" date="2017-04" db="EMBL/GenBank/DDBJ databases">
        <title>Draft genome of the yeast Clavispora lusitaniae type strain CBS 6936.</title>
        <authorList>
            <person name="Durrens P."/>
            <person name="Klopp C."/>
            <person name="Biteau N."/>
            <person name="Fitton-Ouhabi V."/>
            <person name="Dementhon K."/>
            <person name="Accoceberry I."/>
            <person name="Sherman D.J."/>
            <person name="Noel T."/>
        </authorList>
    </citation>
    <scope>NUCLEOTIDE SEQUENCE [LARGE SCALE GENOMIC DNA]</scope>
    <source>
        <strain evidence="3 4">CBS 6936</strain>
    </source>
</reference>